<evidence type="ECO:0000259" key="2">
    <source>
        <dbReference type="Pfam" id="PF01636"/>
    </source>
</evidence>
<dbReference type="RefSeq" id="WP_225978819.1">
    <property type="nucleotide sequence ID" value="NZ_BJFL01000070.1"/>
</dbReference>
<dbReference type="EMBL" id="BJFL01000070">
    <property type="protein sequence ID" value="GDY33955.1"/>
    <property type="molecule type" value="Genomic_DNA"/>
</dbReference>
<evidence type="ECO:0000313" key="3">
    <source>
        <dbReference type="EMBL" id="GDY33955.1"/>
    </source>
</evidence>
<proteinExistence type="predicted"/>
<name>A0A4D4JAV8_9PSEU</name>
<dbReference type="AlphaFoldDB" id="A0A4D4JAV8"/>
<organism evidence="3 4">
    <name type="scientific">Gandjariella thermophila</name>
    <dbReference type="NCBI Taxonomy" id="1931992"/>
    <lineage>
        <taxon>Bacteria</taxon>
        <taxon>Bacillati</taxon>
        <taxon>Actinomycetota</taxon>
        <taxon>Actinomycetes</taxon>
        <taxon>Pseudonocardiales</taxon>
        <taxon>Pseudonocardiaceae</taxon>
        <taxon>Gandjariella</taxon>
    </lineage>
</organism>
<dbReference type="SUPFAM" id="SSF56112">
    <property type="entry name" value="Protein kinase-like (PK-like)"/>
    <property type="match status" value="1"/>
</dbReference>
<dbReference type="Proteomes" id="UP000298860">
    <property type="component" value="Unassembled WGS sequence"/>
</dbReference>
<feature type="domain" description="Aminoglycoside phosphotransferase" evidence="2">
    <location>
        <begin position="144"/>
        <end position="231"/>
    </location>
</feature>
<protein>
    <recommendedName>
        <fullName evidence="2">Aminoglycoside phosphotransferase domain-containing protein</fullName>
    </recommendedName>
</protein>
<evidence type="ECO:0000256" key="1">
    <source>
        <dbReference type="SAM" id="MobiDB-lite"/>
    </source>
</evidence>
<keyword evidence="4" id="KW-1185">Reference proteome</keyword>
<comment type="caution">
    <text evidence="3">The sequence shown here is derived from an EMBL/GenBank/DDBJ whole genome shotgun (WGS) entry which is preliminary data.</text>
</comment>
<evidence type="ECO:0000313" key="4">
    <source>
        <dbReference type="Proteomes" id="UP000298860"/>
    </source>
</evidence>
<sequence>MTHGTAGDATEETTNMDTDQAESDLRRWMLRNLDRAAELFGLIVTGEPQWGWWLRSISAPARGPDGACWLRVGAEHERWVTDARVSDFWIGISDSAAITGVSKPIVLHSTEWAEPDRRRRVRADVMALLPGRPCSPTDVLRSAPDLPDAWWTDLRRSLDALRSHPTTRFAERGQSGDRVRDMLGIELHIDQFETVHGDLHWNNVLGPEFGLLDWEMWGRGPAGMDAASLYLHALLVPDIAGRVHNMFADVLDSPAGRAAQIHVAAAVLDRARREPDYADLANVLREHVRPLMDTAVQN</sequence>
<dbReference type="InterPro" id="IPR011009">
    <property type="entry name" value="Kinase-like_dom_sf"/>
</dbReference>
<dbReference type="Gene3D" id="3.90.1200.10">
    <property type="match status" value="1"/>
</dbReference>
<dbReference type="Pfam" id="PF01636">
    <property type="entry name" value="APH"/>
    <property type="match status" value="1"/>
</dbReference>
<dbReference type="InterPro" id="IPR002575">
    <property type="entry name" value="Aminoglycoside_PTrfase"/>
</dbReference>
<gene>
    <name evidence="3" type="ORF">GTS_55880</name>
</gene>
<reference evidence="4" key="1">
    <citation type="submission" date="2019-04" db="EMBL/GenBank/DDBJ databases">
        <title>Draft genome sequence of Pseudonocardiaceae bacterium SL3-2-4.</title>
        <authorList>
            <person name="Ningsih F."/>
            <person name="Yokota A."/>
            <person name="Sakai Y."/>
            <person name="Nanatani K."/>
            <person name="Yabe S."/>
            <person name="Oetari A."/>
            <person name="Sjamsuridzal W."/>
        </authorList>
    </citation>
    <scope>NUCLEOTIDE SEQUENCE [LARGE SCALE GENOMIC DNA]</scope>
    <source>
        <strain evidence="4">SL3-2-4</strain>
    </source>
</reference>
<feature type="region of interest" description="Disordered" evidence="1">
    <location>
        <begin position="1"/>
        <end position="20"/>
    </location>
</feature>
<accession>A0A4D4JAV8</accession>